<proteinExistence type="predicted"/>
<evidence type="ECO:0000313" key="6">
    <source>
        <dbReference type="Proteomes" id="UP000179934"/>
    </source>
</evidence>
<sequence length="227" mass="24938">MGPSIILQGLALSLNRVSILKPIDGTFESGKLHAIVGPNGAGKSSLLKSVLGLRPHRGEVFREWPGAPGPVAYVPQQSQFEPSLPITINEFLLATFSRRPLWLPMSTAAKSRIDRLLAHVGLSGKGHLRLGQLSGGERQRLLLAQGLDQQSQLWCLDEPMTGLDQEGQEMVNRLLLQLREQGVTMLVVHHDMAWVRRYADRVWLIDGGLVAVGTPDEIFAHSPQEVP</sequence>
<evidence type="ECO:0000259" key="4">
    <source>
        <dbReference type="PROSITE" id="PS50893"/>
    </source>
</evidence>
<dbReference type="PANTHER" id="PTHR42734:SF7">
    <property type="entry name" value="ATP-BINDING COMPONENT OF ABC TRANSPORTER-RELATED"/>
    <property type="match status" value="1"/>
</dbReference>
<dbReference type="PROSITE" id="PS00211">
    <property type="entry name" value="ABC_TRANSPORTER_1"/>
    <property type="match status" value="1"/>
</dbReference>
<dbReference type="Gene3D" id="3.40.50.300">
    <property type="entry name" value="P-loop containing nucleotide triphosphate hydrolases"/>
    <property type="match status" value="1"/>
</dbReference>
<dbReference type="InterPro" id="IPR003439">
    <property type="entry name" value="ABC_transporter-like_ATP-bd"/>
</dbReference>
<dbReference type="PANTHER" id="PTHR42734">
    <property type="entry name" value="METAL TRANSPORT SYSTEM ATP-BINDING PROTEIN TM_0124-RELATED"/>
    <property type="match status" value="1"/>
</dbReference>
<feature type="domain" description="ABC transporter" evidence="4">
    <location>
        <begin position="5"/>
        <end position="226"/>
    </location>
</feature>
<evidence type="ECO:0000256" key="1">
    <source>
        <dbReference type="ARBA" id="ARBA00022448"/>
    </source>
</evidence>
<name>A0A1S2CW00_AERSO</name>
<reference evidence="5 6" key="1">
    <citation type="submission" date="2016-09" db="EMBL/GenBank/DDBJ databases">
        <title>Draft Genome Sequence of Aeromonas sobria Strain 08005, Isolated from Sick Rana catesbeiana.</title>
        <authorList>
            <person name="Yang Q."/>
        </authorList>
    </citation>
    <scope>NUCLEOTIDE SEQUENCE [LARGE SCALE GENOMIC DNA]</scope>
    <source>
        <strain evidence="5 6">08005</strain>
    </source>
</reference>
<dbReference type="Proteomes" id="UP000179934">
    <property type="component" value="Unassembled WGS sequence"/>
</dbReference>
<dbReference type="GeneID" id="58922723"/>
<protein>
    <recommendedName>
        <fullName evidence="4">ABC transporter domain-containing protein</fullName>
    </recommendedName>
</protein>
<dbReference type="InterPro" id="IPR027417">
    <property type="entry name" value="P-loop_NTPase"/>
</dbReference>
<organism evidence="5 6">
    <name type="scientific">Aeromonas sobria</name>
    <dbReference type="NCBI Taxonomy" id="646"/>
    <lineage>
        <taxon>Bacteria</taxon>
        <taxon>Pseudomonadati</taxon>
        <taxon>Pseudomonadota</taxon>
        <taxon>Gammaproteobacteria</taxon>
        <taxon>Aeromonadales</taxon>
        <taxon>Aeromonadaceae</taxon>
        <taxon>Aeromonas</taxon>
    </lineage>
</organism>
<dbReference type="RefSeq" id="WP_042021288.1">
    <property type="nucleotide sequence ID" value="NZ_CDBW01000023.1"/>
</dbReference>
<comment type="caution">
    <text evidence="5">The sequence shown here is derived from an EMBL/GenBank/DDBJ whole genome shotgun (WGS) entry which is preliminary data.</text>
</comment>
<evidence type="ECO:0000256" key="3">
    <source>
        <dbReference type="ARBA" id="ARBA00022840"/>
    </source>
</evidence>
<keyword evidence="2" id="KW-0547">Nucleotide-binding</keyword>
<evidence type="ECO:0000313" key="5">
    <source>
        <dbReference type="EMBL" id="OHY91913.1"/>
    </source>
</evidence>
<keyword evidence="3" id="KW-0067">ATP-binding</keyword>
<dbReference type="InterPro" id="IPR017871">
    <property type="entry name" value="ABC_transporter-like_CS"/>
</dbReference>
<keyword evidence="1" id="KW-0813">Transport</keyword>
<evidence type="ECO:0000256" key="2">
    <source>
        <dbReference type="ARBA" id="ARBA00022741"/>
    </source>
</evidence>
<dbReference type="SUPFAM" id="SSF52540">
    <property type="entry name" value="P-loop containing nucleoside triphosphate hydrolases"/>
    <property type="match status" value="1"/>
</dbReference>
<dbReference type="Pfam" id="PF00005">
    <property type="entry name" value="ABC_tran"/>
    <property type="match status" value="1"/>
</dbReference>
<accession>A0A1S2CW00</accession>
<dbReference type="SMART" id="SM00382">
    <property type="entry name" value="AAA"/>
    <property type="match status" value="1"/>
</dbReference>
<dbReference type="PROSITE" id="PS50893">
    <property type="entry name" value="ABC_TRANSPORTER_2"/>
    <property type="match status" value="1"/>
</dbReference>
<dbReference type="GO" id="GO:0016887">
    <property type="term" value="F:ATP hydrolysis activity"/>
    <property type="evidence" value="ECO:0007669"/>
    <property type="project" value="InterPro"/>
</dbReference>
<dbReference type="InterPro" id="IPR003593">
    <property type="entry name" value="AAA+_ATPase"/>
</dbReference>
<gene>
    <name evidence="5" type="ORF">BJD16_15010</name>
</gene>
<dbReference type="InterPro" id="IPR050153">
    <property type="entry name" value="Metal_Ion_Import_ABC"/>
</dbReference>
<dbReference type="GO" id="GO:0005524">
    <property type="term" value="F:ATP binding"/>
    <property type="evidence" value="ECO:0007669"/>
    <property type="project" value="UniProtKB-KW"/>
</dbReference>
<dbReference type="OrthoDB" id="9780942at2"/>
<dbReference type="EMBL" id="MKFU01000018">
    <property type="protein sequence ID" value="OHY91913.1"/>
    <property type="molecule type" value="Genomic_DNA"/>
</dbReference>
<dbReference type="STRING" id="646.BJD16_15010"/>
<dbReference type="AlphaFoldDB" id="A0A1S2CW00"/>